<evidence type="ECO:0000313" key="1">
    <source>
        <dbReference type="EMBL" id="CAG8677057.1"/>
    </source>
</evidence>
<name>A0ACA9NTV5_9GLOM</name>
<sequence>MEEEIVANTAAEPLTITQDVYDIAILKGHLCKLLPLLLDADKEDLEESIWSPKENNDKLKRFAVEPQFSNLYITKTKKESDKEKEDEPPSEPSSESPSEPSSESDVYEYSITQELFYNPRNVACVAVIKQGSTLDANRSIQSQIQVINLPGPSSSDTGTDVSPYEALYSYIHSAVTPYFDAYVIAKSSNLDGIVSSSVKRSDDSKSSISMAKKKIIELELALLNLQQNVEIPEITLNIHPVIQKVVEKAKRIRVSVDMVDSSIIDSGFLNKLQGDVNGWIKEIQKVTKLSRDPSNGTAIQEINFWLGMETALEDINERLKSDQIVHKYNQLMKDFPLNELLSAPDVARVKDSLHDIFDHFKKKLKLSNALLLVEAISRDLNEQLLKVLAVRRLMYMEYDEFEKVMSGAEDVFATWDEMIKEFTNVARE</sequence>
<keyword evidence="2" id="KW-1185">Reference proteome</keyword>
<organism evidence="1 2">
    <name type="scientific">Acaulospora colombiana</name>
    <dbReference type="NCBI Taxonomy" id="27376"/>
    <lineage>
        <taxon>Eukaryota</taxon>
        <taxon>Fungi</taxon>
        <taxon>Fungi incertae sedis</taxon>
        <taxon>Mucoromycota</taxon>
        <taxon>Glomeromycotina</taxon>
        <taxon>Glomeromycetes</taxon>
        <taxon>Diversisporales</taxon>
        <taxon>Acaulosporaceae</taxon>
        <taxon>Acaulospora</taxon>
    </lineage>
</organism>
<dbReference type="EMBL" id="CAJVPT010025891">
    <property type="protein sequence ID" value="CAG8677057.1"/>
    <property type="molecule type" value="Genomic_DNA"/>
</dbReference>
<accession>A0ACA9NTV5</accession>
<reference evidence="1" key="1">
    <citation type="submission" date="2021-06" db="EMBL/GenBank/DDBJ databases">
        <authorList>
            <person name="Kallberg Y."/>
            <person name="Tangrot J."/>
            <person name="Rosling A."/>
        </authorList>
    </citation>
    <scope>NUCLEOTIDE SEQUENCE</scope>
    <source>
        <strain evidence="1">CL356</strain>
    </source>
</reference>
<protein>
    <submittedName>
        <fullName evidence="1">16017_t:CDS:1</fullName>
    </submittedName>
</protein>
<feature type="non-terminal residue" evidence="1">
    <location>
        <position position="428"/>
    </location>
</feature>
<proteinExistence type="predicted"/>
<comment type="caution">
    <text evidence="1">The sequence shown here is derived from an EMBL/GenBank/DDBJ whole genome shotgun (WGS) entry which is preliminary data.</text>
</comment>
<dbReference type="Proteomes" id="UP000789525">
    <property type="component" value="Unassembled WGS sequence"/>
</dbReference>
<evidence type="ECO:0000313" key="2">
    <source>
        <dbReference type="Proteomes" id="UP000789525"/>
    </source>
</evidence>
<gene>
    <name evidence="1" type="ORF">ACOLOM_LOCUS9182</name>
</gene>